<proteinExistence type="predicted"/>
<dbReference type="PRINTS" id="PR00111">
    <property type="entry name" value="ABHYDROLASE"/>
</dbReference>
<name>A0ABU3NSZ8_9CHLR</name>
<evidence type="ECO:0000313" key="4">
    <source>
        <dbReference type="Proteomes" id="UP001254165"/>
    </source>
</evidence>
<dbReference type="RefSeq" id="WP_315625630.1">
    <property type="nucleotide sequence ID" value="NZ_JAUHMF010000002.1"/>
</dbReference>
<evidence type="ECO:0000313" key="3">
    <source>
        <dbReference type="EMBL" id="MDT8898956.1"/>
    </source>
</evidence>
<dbReference type="EMBL" id="JAUHMF010000002">
    <property type="protein sequence ID" value="MDT8898956.1"/>
    <property type="molecule type" value="Genomic_DNA"/>
</dbReference>
<gene>
    <name evidence="3" type="ORF">QYE77_11845</name>
</gene>
<dbReference type="InterPro" id="IPR029058">
    <property type="entry name" value="AB_hydrolase_fold"/>
</dbReference>
<feature type="region of interest" description="Disordered" evidence="1">
    <location>
        <begin position="260"/>
        <end position="280"/>
    </location>
</feature>
<sequence length="280" mass="30948">MPLTNTLHFLYFEGGDHLHPIPVLLIHGIGQEASIWPPALRRLVGFRVMAIDLPGHGRSAGTGLQMVEAYAQQIIEFMASLKIPRAILVGTSLGGAIALHLGLEYPDLVRALGLISCFPSITLPPIWLDGLENPQTRPSVLESLEQHLLPPSTPRTIAETVKKTLARQRPEVRYADWKALSRFDARERLKSLQVPALWICGAKDPLLTPSSLRLLRHLASDRLSVMIMPDVGHWAILEKPIEICTHLQAFLAQTLAPEPPTVKTPWPQNAIAPDHNNTNP</sequence>
<keyword evidence="4" id="KW-1185">Reference proteome</keyword>
<keyword evidence="3" id="KW-0378">Hydrolase</keyword>
<dbReference type="GO" id="GO:0016787">
    <property type="term" value="F:hydrolase activity"/>
    <property type="evidence" value="ECO:0007669"/>
    <property type="project" value="UniProtKB-KW"/>
</dbReference>
<dbReference type="PANTHER" id="PTHR43798:SF33">
    <property type="entry name" value="HYDROLASE, PUTATIVE (AFU_ORTHOLOGUE AFUA_2G14860)-RELATED"/>
    <property type="match status" value="1"/>
</dbReference>
<comment type="caution">
    <text evidence="3">The sequence shown here is derived from an EMBL/GenBank/DDBJ whole genome shotgun (WGS) entry which is preliminary data.</text>
</comment>
<dbReference type="InterPro" id="IPR000073">
    <property type="entry name" value="AB_hydrolase_1"/>
</dbReference>
<reference evidence="3 4" key="1">
    <citation type="submission" date="2023-07" db="EMBL/GenBank/DDBJ databases">
        <title>Novel species of Thermanaerothrix with wide hydrolytic capabilities.</title>
        <authorList>
            <person name="Zayulina K.S."/>
            <person name="Podosokorskaya O.A."/>
            <person name="Elcheninov A.G."/>
        </authorList>
    </citation>
    <scope>NUCLEOTIDE SEQUENCE [LARGE SCALE GENOMIC DNA]</scope>
    <source>
        <strain evidence="3 4">4228-RoL</strain>
    </source>
</reference>
<evidence type="ECO:0000256" key="1">
    <source>
        <dbReference type="SAM" id="MobiDB-lite"/>
    </source>
</evidence>
<feature type="domain" description="AB hydrolase-1" evidence="2">
    <location>
        <begin position="22"/>
        <end position="240"/>
    </location>
</feature>
<dbReference type="PANTHER" id="PTHR43798">
    <property type="entry name" value="MONOACYLGLYCEROL LIPASE"/>
    <property type="match status" value="1"/>
</dbReference>
<dbReference type="Proteomes" id="UP001254165">
    <property type="component" value="Unassembled WGS sequence"/>
</dbReference>
<dbReference type="Pfam" id="PF00561">
    <property type="entry name" value="Abhydrolase_1"/>
    <property type="match status" value="1"/>
</dbReference>
<dbReference type="InterPro" id="IPR050266">
    <property type="entry name" value="AB_hydrolase_sf"/>
</dbReference>
<dbReference type="Gene3D" id="3.40.50.1820">
    <property type="entry name" value="alpha/beta hydrolase"/>
    <property type="match status" value="1"/>
</dbReference>
<dbReference type="SUPFAM" id="SSF53474">
    <property type="entry name" value="alpha/beta-Hydrolases"/>
    <property type="match status" value="1"/>
</dbReference>
<evidence type="ECO:0000259" key="2">
    <source>
        <dbReference type="Pfam" id="PF00561"/>
    </source>
</evidence>
<accession>A0ABU3NSZ8</accession>
<organism evidence="3 4">
    <name type="scientific">Thermanaerothrix solaris</name>
    <dbReference type="NCBI Taxonomy" id="3058434"/>
    <lineage>
        <taxon>Bacteria</taxon>
        <taxon>Bacillati</taxon>
        <taxon>Chloroflexota</taxon>
        <taxon>Anaerolineae</taxon>
        <taxon>Anaerolineales</taxon>
        <taxon>Anaerolineaceae</taxon>
        <taxon>Thermanaerothrix</taxon>
    </lineage>
</organism>
<protein>
    <submittedName>
        <fullName evidence="3">Alpha/beta hydrolase</fullName>
    </submittedName>
</protein>